<dbReference type="InterPro" id="IPR010734">
    <property type="entry name" value="Copine_C"/>
</dbReference>
<protein>
    <submittedName>
        <fullName evidence="6 7">VWFA domain-containing protein</fullName>
    </submittedName>
</protein>
<dbReference type="InterPro" id="IPR052079">
    <property type="entry name" value="E3_ligase/Copine_domain"/>
</dbReference>
<dbReference type="GO" id="GO:0004842">
    <property type="term" value="F:ubiquitin-protein transferase activity"/>
    <property type="evidence" value="ECO:0007669"/>
    <property type="project" value="TreeGrafter"/>
</dbReference>
<sequence>MVYSSELGYDPDEWEECPDEEHRMLFGFFTRMLLSLFAVGSTVFLLWFMEARKQWAKAAKECKEPVFVETIVKEEDEEIHVISELPQKLMKETKVVPSFTKEEEEALEEWRREVARLEEARLRELDDRICDGSNGLSEIETESQLIDSLLPADEISVDLDAAEQENFQVLKNVCATPPCTPPETGGTYGRTPPFEEITKKLIADDQRISEVPSEQHEFELVKEMGTTNGNGLADWEAPPIAEFLGQPNEVYPVGEPIAGYVESGEARASSNGEEGFVKVYREHEEKLKERNIAEVSAKGPEQIEHIYDIPAVEIASQDTPMSVHEGTECRTSVEAMYDIGMQPETQQIEDYPRIPLEPQVVFGRPSEFESAAIQQVAAHLESGPDFSLAVATSEQNLDLSQVPPAELAPPQSTDSLPIRTSSTSDGTKTEDTEHLVTEKNMQPMDQKEAEELKKLFEEYDILEKPNEQQDVRSSFILHDTHPLGETLQQVDQPPIQQVQLGVTQDDEIEPTIDFHSDRQKKEFDEYVDIVGEQQGISQVELSASEYPAIQISSDEVRRLAEADIYVQDAMEYVSSQRPTDTVSGFVIEEDMLESVERSGQTAHLSGQHNAPASAEATSQLVKTNEAFEKIEQIAEIDDTMTYAPEIQSIEIPPDQGSENSEILQEYFDQVAAECTNVFKMPLMQARTASATGSGVPARRLEYSPSISSIRSGKSYTSSEGLRKQSSLLSALGVTSMQEMLLTLTSLEALSAAMAKAGLESTNLIFGIDYTASNKYQGEQCFGGRSLHSLDPLVPNPYQQVISVMGRTLAPFATSGFIPAYGFGDSKTGDWSVFKLKEHGECRDLDDVLSVYNEVTPTISLSGPTNFAPLIYQAIEICERVQDYHILVIVADGQVTNEKATRKAIVRACQYPLSIIVVGVGDGPWEMMRIFDESLPKRPWDNFHFVEFEEVMRKASSVDSGEVTFAIHSLLEIPDQYNTVRQLGLIRGSKSVSKAK</sequence>
<dbReference type="SMART" id="SM00327">
    <property type="entry name" value="VWA"/>
    <property type="match status" value="1"/>
</dbReference>
<feature type="compositionally biased region" description="Polar residues" evidence="2">
    <location>
        <begin position="410"/>
        <end position="426"/>
    </location>
</feature>
<dbReference type="InterPro" id="IPR036465">
    <property type="entry name" value="vWFA_dom_sf"/>
</dbReference>
<dbReference type="GO" id="GO:0016567">
    <property type="term" value="P:protein ubiquitination"/>
    <property type="evidence" value="ECO:0007669"/>
    <property type="project" value="TreeGrafter"/>
</dbReference>
<evidence type="ECO:0000256" key="2">
    <source>
        <dbReference type="SAM" id="MobiDB-lite"/>
    </source>
</evidence>
<feature type="region of interest" description="Disordered" evidence="2">
    <location>
        <begin position="403"/>
        <end position="433"/>
    </location>
</feature>
<feature type="domain" description="VWFA" evidence="4">
    <location>
        <begin position="760"/>
        <end position="949"/>
    </location>
</feature>
<feature type="compositionally biased region" description="Polar residues" evidence="2">
    <location>
        <begin position="597"/>
        <end position="619"/>
    </location>
</feature>
<evidence type="ECO:0000259" key="4">
    <source>
        <dbReference type="SMART" id="SM00327"/>
    </source>
</evidence>
<evidence type="ECO:0000256" key="3">
    <source>
        <dbReference type="SAM" id="Phobius"/>
    </source>
</evidence>
<evidence type="ECO:0000313" key="5">
    <source>
        <dbReference type="Proteomes" id="UP000887569"/>
    </source>
</evidence>
<evidence type="ECO:0000313" key="7">
    <source>
        <dbReference type="WBParaSite" id="PgR136_g008_t04"/>
    </source>
</evidence>
<dbReference type="PANTHER" id="PTHR45751">
    <property type="entry name" value="COPINE FAMILY PROTEIN 1"/>
    <property type="match status" value="1"/>
</dbReference>
<feature type="coiled-coil region" evidence="1">
    <location>
        <begin position="100"/>
        <end position="127"/>
    </location>
</feature>
<keyword evidence="3" id="KW-0472">Membrane</keyword>
<keyword evidence="3" id="KW-0812">Transmembrane</keyword>
<accession>A0A915CFJ3</accession>
<keyword evidence="1" id="KW-0175">Coiled coil</keyword>
<dbReference type="WBParaSite" id="PgR136_g008_t01">
    <property type="protein sequence ID" value="PgR136_g008_t01"/>
    <property type="gene ID" value="PgR136_g008"/>
</dbReference>
<keyword evidence="3" id="KW-1133">Transmembrane helix</keyword>
<proteinExistence type="predicted"/>
<dbReference type="AlphaFoldDB" id="A0A915CFJ3"/>
<dbReference type="WBParaSite" id="PgR136_g008_t05">
    <property type="protein sequence ID" value="PgR136_g008_t05"/>
    <property type="gene ID" value="PgR136_g008"/>
</dbReference>
<evidence type="ECO:0000256" key="1">
    <source>
        <dbReference type="SAM" id="Coils"/>
    </source>
</evidence>
<feature type="transmembrane region" description="Helical" evidence="3">
    <location>
        <begin position="28"/>
        <end position="48"/>
    </location>
</feature>
<dbReference type="Proteomes" id="UP000887569">
    <property type="component" value="Unplaced"/>
</dbReference>
<dbReference type="PANTHER" id="PTHR45751:SF48">
    <property type="entry name" value="COPINE FAMILY PROTEIN 1"/>
    <property type="match status" value="1"/>
</dbReference>
<keyword evidence="5" id="KW-1185">Reference proteome</keyword>
<dbReference type="WBParaSite" id="PgR136_g008_t04">
    <property type="protein sequence ID" value="PgR136_g008_t04"/>
    <property type="gene ID" value="PgR136_g008"/>
</dbReference>
<name>A0A915CFJ3_PARUN</name>
<dbReference type="SUPFAM" id="SSF53300">
    <property type="entry name" value="vWA-like"/>
    <property type="match status" value="1"/>
</dbReference>
<dbReference type="Pfam" id="PF07002">
    <property type="entry name" value="Copine"/>
    <property type="match status" value="1"/>
</dbReference>
<evidence type="ECO:0000313" key="6">
    <source>
        <dbReference type="WBParaSite" id="PgR136_g008_t01"/>
    </source>
</evidence>
<feature type="region of interest" description="Disordered" evidence="2">
    <location>
        <begin position="596"/>
        <end position="619"/>
    </location>
</feature>
<reference evidence="6 7" key="1">
    <citation type="submission" date="2022-11" db="UniProtKB">
        <authorList>
            <consortium name="WormBaseParasite"/>
        </authorList>
    </citation>
    <scope>IDENTIFICATION</scope>
</reference>
<evidence type="ECO:0000313" key="8">
    <source>
        <dbReference type="WBParaSite" id="PgR136_g008_t05"/>
    </source>
</evidence>
<organism evidence="5 8">
    <name type="scientific">Parascaris univalens</name>
    <name type="common">Nematode worm</name>
    <dbReference type="NCBI Taxonomy" id="6257"/>
    <lineage>
        <taxon>Eukaryota</taxon>
        <taxon>Metazoa</taxon>
        <taxon>Ecdysozoa</taxon>
        <taxon>Nematoda</taxon>
        <taxon>Chromadorea</taxon>
        <taxon>Rhabditida</taxon>
        <taxon>Spirurina</taxon>
        <taxon>Ascaridomorpha</taxon>
        <taxon>Ascaridoidea</taxon>
        <taxon>Ascarididae</taxon>
        <taxon>Parascaris</taxon>
    </lineage>
</organism>
<dbReference type="GO" id="GO:0005634">
    <property type="term" value="C:nucleus"/>
    <property type="evidence" value="ECO:0007669"/>
    <property type="project" value="TreeGrafter"/>
</dbReference>
<dbReference type="InterPro" id="IPR002035">
    <property type="entry name" value="VWF_A"/>
</dbReference>